<feature type="compositionally biased region" description="Polar residues" evidence="1">
    <location>
        <begin position="360"/>
        <end position="369"/>
    </location>
</feature>
<accession>A0A6P6VN04</accession>
<dbReference type="RefSeq" id="XP_027104378.2">
    <property type="nucleotide sequence ID" value="XM_027248577.2"/>
</dbReference>
<dbReference type="GO" id="GO:0050265">
    <property type="term" value="F:RNA uridylyltransferase activity"/>
    <property type="evidence" value="ECO:0007669"/>
    <property type="project" value="TreeGrafter"/>
</dbReference>
<evidence type="ECO:0000259" key="2">
    <source>
        <dbReference type="Pfam" id="PF22600"/>
    </source>
</evidence>
<evidence type="ECO:0000313" key="5">
    <source>
        <dbReference type="RefSeq" id="XP_027104377.2"/>
    </source>
</evidence>
<organism evidence="3 6">
    <name type="scientific">Coffea arabica</name>
    <name type="common">Arabian coffee</name>
    <dbReference type="NCBI Taxonomy" id="13443"/>
    <lineage>
        <taxon>Eukaryota</taxon>
        <taxon>Viridiplantae</taxon>
        <taxon>Streptophyta</taxon>
        <taxon>Embryophyta</taxon>
        <taxon>Tracheophyta</taxon>
        <taxon>Spermatophyta</taxon>
        <taxon>Magnoliopsida</taxon>
        <taxon>eudicotyledons</taxon>
        <taxon>Gunneridae</taxon>
        <taxon>Pentapetalae</taxon>
        <taxon>asterids</taxon>
        <taxon>lamiids</taxon>
        <taxon>Gentianales</taxon>
        <taxon>Rubiaceae</taxon>
        <taxon>Ixoroideae</taxon>
        <taxon>Gardenieae complex</taxon>
        <taxon>Bertiereae - Coffeeae clade</taxon>
        <taxon>Coffeeae</taxon>
        <taxon>Coffea</taxon>
    </lineage>
</organism>
<reference evidence="3" key="1">
    <citation type="journal article" date="2025" name="Foods">
        <title>Unveiling the Microbial Signatures of Arabica Coffee Cherries: Insights into Ripeness Specific Diversity, Functional Traits, and Implications for Quality and Safety.</title>
        <authorList>
            <consortium name="RefSeq"/>
            <person name="Tenea G.N."/>
            <person name="Cifuentes V."/>
            <person name="Reyes P."/>
            <person name="Cevallos-Vallejos M."/>
        </authorList>
    </citation>
    <scope>NUCLEOTIDE SEQUENCE [LARGE SCALE GENOMIC DNA]</scope>
</reference>
<sequence length="425" mass="48441">MSGGQLLELTLRDILHVINPLREDWSIRFYIINELQAVVQSIESLRGATVEPFGSFVSNLFTRWGDLDISIELSNGSHILSAGKKHKQMLLNDVLRVLRTKGGWRNLHFFANARIPILKLETSHSISCDISINNLSGQMKSKLLFWMNEIDGRFRDMVLLIKEWAKAHNINDPKFGSLNSYSLSLLVVFHFQTCVPAIFPPLKEIYPGNMVDDLIGVRALAEKHVEETCAVNINRYRSDSSRLTNHSSLSQLFMSFLEKFSDISAKAATQGISPYTGQWEDIDTNMRWLPKTYAVFIEDPFEQPVNTARTVSNKQLARISNSFQTTLNMVNAANQDQSMLVSALVRPQISQFLVKPPFRCQSSHSNGTRPQIPRAMQPAGRVQDQFQNRRSQKRQNETNQRPAQVVHIPKVHSQVQQVWRPRSES</sequence>
<name>A0A6P6VN04_COFAR</name>
<keyword evidence="3" id="KW-1185">Reference proteome</keyword>
<dbReference type="RefSeq" id="XP_071929998.1">
    <property type="nucleotide sequence ID" value="XM_072073897.1"/>
</dbReference>
<protein>
    <submittedName>
        <fullName evidence="4 5">Protein HESO1 isoform X1</fullName>
    </submittedName>
</protein>
<dbReference type="CDD" id="cd05402">
    <property type="entry name" value="NT_PAP_TUTase"/>
    <property type="match status" value="1"/>
</dbReference>
<dbReference type="InterPro" id="IPR043519">
    <property type="entry name" value="NT_sf"/>
</dbReference>
<dbReference type="PANTHER" id="PTHR12271:SF123">
    <property type="entry name" value="PROTEIN HESO1"/>
    <property type="match status" value="1"/>
</dbReference>
<reference evidence="4 5" key="2">
    <citation type="submission" date="2025-05" db="UniProtKB">
        <authorList>
            <consortium name="RefSeq"/>
        </authorList>
    </citation>
    <scope>IDENTIFICATION</scope>
    <source>
        <tissue evidence="4 5">Leaves</tissue>
    </source>
</reference>
<dbReference type="GO" id="GO:0031123">
    <property type="term" value="P:RNA 3'-end processing"/>
    <property type="evidence" value="ECO:0007669"/>
    <property type="project" value="TreeGrafter"/>
</dbReference>
<evidence type="ECO:0000256" key="1">
    <source>
        <dbReference type="SAM" id="MobiDB-lite"/>
    </source>
</evidence>
<dbReference type="Pfam" id="PF22600">
    <property type="entry name" value="MTPAP-like_central"/>
    <property type="match status" value="1"/>
</dbReference>
<dbReference type="RefSeq" id="XP_027104376.2">
    <property type="nucleotide sequence ID" value="XM_027248575.2"/>
</dbReference>
<dbReference type="RefSeq" id="XP_027104377.2">
    <property type="nucleotide sequence ID" value="XM_027248576.2"/>
</dbReference>
<evidence type="ECO:0000313" key="4">
    <source>
        <dbReference type="RefSeq" id="XP_027104376.2"/>
    </source>
</evidence>
<proteinExistence type="predicted"/>
<evidence type="ECO:0000313" key="7">
    <source>
        <dbReference type="RefSeq" id="XP_071929998.1"/>
    </source>
</evidence>
<evidence type="ECO:0000313" key="3">
    <source>
        <dbReference type="Proteomes" id="UP001652660"/>
    </source>
</evidence>
<gene>
    <name evidence="4 5 6 7" type="primary">LOC113725432</name>
</gene>
<dbReference type="SUPFAM" id="SSF81631">
    <property type="entry name" value="PAP/OAS1 substrate-binding domain"/>
    <property type="match status" value="1"/>
</dbReference>
<dbReference type="Proteomes" id="UP001652660">
    <property type="component" value="Chromosome 2c"/>
</dbReference>
<dbReference type="Gene3D" id="3.30.460.10">
    <property type="entry name" value="Beta Polymerase, domain 2"/>
    <property type="match status" value="1"/>
</dbReference>
<dbReference type="InterPro" id="IPR054708">
    <property type="entry name" value="MTPAP-like_central"/>
</dbReference>
<dbReference type="GeneID" id="113725432"/>
<dbReference type="SUPFAM" id="SSF81301">
    <property type="entry name" value="Nucleotidyltransferase"/>
    <property type="match status" value="1"/>
</dbReference>
<feature type="region of interest" description="Disordered" evidence="1">
    <location>
        <begin position="360"/>
        <end position="404"/>
    </location>
</feature>
<dbReference type="OrthoDB" id="2274644at2759"/>
<dbReference type="Gene3D" id="1.10.1410.10">
    <property type="match status" value="1"/>
</dbReference>
<dbReference type="AlphaFoldDB" id="A0A6P6VN04"/>
<evidence type="ECO:0000313" key="6">
    <source>
        <dbReference type="RefSeq" id="XP_027104378.2"/>
    </source>
</evidence>
<feature type="domain" description="Poly(A) RNA polymerase mitochondrial-like central palm" evidence="2">
    <location>
        <begin position="10"/>
        <end position="144"/>
    </location>
</feature>
<dbReference type="PANTHER" id="PTHR12271">
    <property type="entry name" value="POLY A POLYMERASE CID PAP -RELATED"/>
    <property type="match status" value="1"/>
</dbReference>